<dbReference type="STRING" id="491915.Aflv_1855"/>
<organism evidence="1 2">
    <name type="scientific">Anoxybacillus flavithermus (strain DSM 21510 / WK1)</name>
    <dbReference type="NCBI Taxonomy" id="491915"/>
    <lineage>
        <taxon>Bacteria</taxon>
        <taxon>Bacillati</taxon>
        <taxon>Bacillota</taxon>
        <taxon>Bacilli</taxon>
        <taxon>Bacillales</taxon>
        <taxon>Anoxybacillaceae</taxon>
        <taxon>Anoxybacillus</taxon>
    </lineage>
</organism>
<dbReference type="InterPro" id="IPR023378">
    <property type="entry name" value="YheA/YmcA-like_dom_sf"/>
</dbReference>
<dbReference type="Proteomes" id="UP000000742">
    <property type="component" value="Chromosome"/>
</dbReference>
<dbReference type="HOGENOM" id="CLU_114090_0_0_9"/>
<sequence length="164" mass="18685">MLAKSCYDTVVEVLLVIVATIERLQLLDFAEELGKMIVQSDVAEEYRRCFYHMQQDEKAQQLIRRFVQLKERYEEVQRFGKYHPNYKEVTKQVREAKRELDLYGPIAAFKQAEKNMQSLLDEISTMIGRAVSENIKVPTGNPYFDSLSCGGGCGSGGACGCRTK</sequence>
<dbReference type="KEGG" id="afl:Aflv_1855"/>
<dbReference type="InterPro" id="IPR052767">
    <property type="entry name" value="Bact_com_dev_regulator"/>
</dbReference>
<dbReference type="Gene3D" id="1.20.1500.10">
    <property type="entry name" value="YheA/YmcA-like"/>
    <property type="match status" value="1"/>
</dbReference>
<reference evidence="1 2" key="1">
    <citation type="journal article" date="2008" name="Genome Biol.">
        <title>Encapsulated in silica: genome, proteome and physiology of the thermophilic bacterium Anoxybacillus flavithermus WK1.</title>
        <authorList>
            <person name="Saw J.H."/>
            <person name="Mountain B.W."/>
            <person name="Feng L."/>
            <person name="Omelchenko M.V."/>
            <person name="Hou S."/>
            <person name="Saito J.A."/>
            <person name="Stott M.B."/>
            <person name="Li D."/>
            <person name="Zhao G."/>
            <person name="Wu J."/>
            <person name="Galperin M.Y."/>
            <person name="Koonin E.V."/>
            <person name="Makarova K.S."/>
            <person name="Wolf Y.I."/>
            <person name="Rigden D.J."/>
            <person name="Dunfield P.F."/>
            <person name="Wang L."/>
            <person name="Alam M."/>
        </authorList>
    </citation>
    <scope>NUCLEOTIDE SEQUENCE [LARGE SCALE GENOMIC DNA]</scope>
    <source>
        <strain evidence="2">DSM 21510 / WK1</strain>
    </source>
</reference>
<dbReference type="Pfam" id="PF06133">
    <property type="entry name" value="Com_YlbF"/>
    <property type="match status" value="1"/>
</dbReference>
<gene>
    <name evidence="1" type="ordered locus">Aflv_1855</name>
</gene>
<name>B7GGK7_ANOFW</name>
<dbReference type="AlphaFoldDB" id="B7GGK7"/>
<dbReference type="SUPFAM" id="SSF158622">
    <property type="entry name" value="YheA/YmcA-like"/>
    <property type="match status" value="1"/>
</dbReference>
<dbReference type="InterPro" id="IPR010368">
    <property type="entry name" value="Com_YlbF"/>
</dbReference>
<dbReference type="PANTHER" id="PTHR38448">
    <property type="entry name" value="REGULATORY PROTEIN YLBF-RELATED"/>
    <property type="match status" value="1"/>
</dbReference>
<dbReference type="EMBL" id="CP000922">
    <property type="protein sequence ID" value="ACJ34216.1"/>
    <property type="molecule type" value="Genomic_DNA"/>
</dbReference>
<protein>
    <submittedName>
        <fullName evidence="1">Regulatory protein involved in competence development and sporulation</fullName>
    </submittedName>
</protein>
<dbReference type="eggNOG" id="COG3679">
    <property type="taxonomic scope" value="Bacteria"/>
</dbReference>
<evidence type="ECO:0000313" key="2">
    <source>
        <dbReference type="Proteomes" id="UP000000742"/>
    </source>
</evidence>
<proteinExistence type="predicted"/>
<accession>B7GGK7</accession>
<evidence type="ECO:0000313" key="1">
    <source>
        <dbReference type="EMBL" id="ACJ34216.1"/>
    </source>
</evidence>
<dbReference type="PANTHER" id="PTHR38448:SF2">
    <property type="entry name" value="REGULATORY PROTEIN YLBF"/>
    <property type="match status" value="1"/>
</dbReference>